<evidence type="ECO:0000313" key="3">
    <source>
        <dbReference type="EMBL" id="KAH9329456.1"/>
    </source>
</evidence>
<dbReference type="SUPFAM" id="SSF55021">
    <property type="entry name" value="ACT-like"/>
    <property type="match status" value="3"/>
</dbReference>
<name>A0AA38GW49_TAXCH</name>
<proteinExistence type="predicted"/>
<protein>
    <recommendedName>
        <fullName evidence="2">ACT domain-containing protein</fullName>
    </recommendedName>
</protein>
<keyword evidence="1" id="KW-0677">Repeat</keyword>
<dbReference type="PANTHER" id="PTHR31096">
    <property type="entry name" value="ACT DOMAIN-CONTAINING PROTEIN ACR4-RELATED"/>
    <property type="match status" value="1"/>
</dbReference>
<dbReference type="CDD" id="cd04895">
    <property type="entry name" value="ACT_ACR_1"/>
    <property type="match status" value="1"/>
</dbReference>
<dbReference type="Gene3D" id="3.30.70.260">
    <property type="match status" value="2"/>
</dbReference>
<dbReference type="Pfam" id="PF01842">
    <property type="entry name" value="ACT"/>
    <property type="match status" value="3"/>
</dbReference>
<dbReference type="CDD" id="cd04926">
    <property type="entry name" value="ACT_ACR_4"/>
    <property type="match status" value="1"/>
</dbReference>
<dbReference type="InterPro" id="IPR002912">
    <property type="entry name" value="ACT_dom"/>
</dbReference>
<evidence type="ECO:0000256" key="1">
    <source>
        <dbReference type="ARBA" id="ARBA00022737"/>
    </source>
</evidence>
<dbReference type="PANTHER" id="PTHR31096:SF22">
    <property type="entry name" value="ACT DOMAIN-CONTAINING PROTEIN ACR4"/>
    <property type="match status" value="1"/>
</dbReference>
<feature type="domain" description="ACT" evidence="2">
    <location>
        <begin position="181"/>
        <end position="258"/>
    </location>
</feature>
<organism evidence="3 4">
    <name type="scientific">Taxus chinensis</name>
    <name type="common">Chinese yew</name>
    <name type="synonym">Taxus wallichiana var. chinensis</name>
    <dbReference type="NCBI Taxonomy" id="29808"/>
    <lineage>
        <taxon>Eukaryota</taxon>
        <taxon>Viridiplantae</taxon>
        <taxon>Streptophyta</taxon>
        <taxon>Embryophyta</taxon>
        <taxon>Tracheophyta</taxon>
        <taxon>Spermatophyta</taxon>
        <taxon>Pinopsida</taxon>
        <taxon>Pinidae</taxon>
        <taxon>Conifers II</taxon>
        <taxon>Cupressales</taxon>
        <taxon>Taxaceae</taxon>
        <taxon>Taxus</taxon>
    </lineage>
</organism>
<accession>A0AA38GW49</accession>
<dbReference type="Proteomes" id="UP000824469">
    <property type="component" value="Unassembled WGS sequence"/>
</dbReference>
<dbReference type="InterPro" id="IPR045865">
    <property type="entry name" value="ACT-like_dom_sf"/>
</dbReference>
<feature type="domain" description="ACT" evidence="2">
    <location>
        <begin position="394"/>
        <end position="470"/>
    </location>
</feature>
<dbReference type="PROSITE" id="PS51671">
    <property type="entry name" value="ACT"/>
    <property type="match status" value="3"/>
</dbReference>
<dbReference type="OMA" id="HTDRKLH"/>
<reference evidence="3 4" key="1">
    <citation type="journal article" date="2021" name="Nat. Plants">
        <title>The Taxus genome provides insights into paclitaxel biosynthesis.</title>
        <authorList>
            <person name="Xiong X."/>
            <person name="Gou J."/>
            <person name="Liao Q."/>
            <person name="Li Y."/>
            <person name="Zhou Q."/>
            <person name="Bi G."/>
            <person name="Li C."/>
            <person name="Du R."/>
            <person name="Wang X."/>
            <person name="Sun T."/>
            <person name="Guo L."/>
            <person name="Liang H."/>
            <person name="Lu P."/>
            <person name="Wu Y."/>
            <person name="Zhang Z."/>
            <person name="Ro D.K."/>
            <person name="Shang Y."/>
            <person name="Huang S."/>
            <person name="Yan J."/>
        </authorList>
    </citation>
    <scope>NUCLEOTIDE SEQUENCE [LARGE SCALE GENOMIC DNA]</scope>
    <source>
        <strain evidence="3">Ta-2019</strain>
    </source>
</reference>
<dbReference type="InterPro" id="IPR040217">
    <property type="entry name" value="ACR1-12"/>
</dbReference>
<dbReference type="AlphaFoldDB" id="A0AA38GW49"/>
<evidence type="ECO:0000259" key="2">
    <source>
        <dbReference type="PROSITE" id="PS51671"/>
    </source>
</evidence>
<gene>
    <name evidence="3" type="ORF">KI387_001564</name>
</gene>
<evidence type="ECO:0000313" key="4">
    <source>
        <dbReference type="Proteomes" id="UP000824469"/>
    </source>
</evidence>
<keyword evidence="4" id="KW-1185">Reference proteome</keyword>
<dbReference type="EMBL" id="JAHRHJ020000001">
    <property type="protein sequence ID" value="KAH9329456.1"/>
    <property type="molecule type" value="Genomic_DNA"/>
</dbReference>
<dbReference type="CDD" id="cd04897">
    <property type="entry name" value="ACT_ACR_3"/>
    <property type="match status" value="1"/>
</dbReference>
<sequence>MQGRGQRAVGAVALAVVNAEFESRGHIERRRAKGISEQPLAVVLSASCGFLSEMEMDWMSSLDVDDEYEKLIIRLNPPRVSIDNSTCANATLVKVDSANKNGILLEVVQVLTDLDLTISKAYISSDGGWFMDVFHVTDGDGNKITNQGVIEYIQQSLGTNACLLPSFRKTVGVKAAPEHTAIELTGTDRPGLLSEVFAVLTDLECNVVGAEVWTHNTRVASVVYVTEQSTEAPIDDPDRLSTIKVQLCNVLKGHNDKRGAKTVVSMGVTHTERRLHQMMFADRDYERVHSVLLESRDDTTRPIVTVQNCVEKGYSVINIKSKDRPKLLFDTICTLTDMQYVVFHGTVDSDGPDAFQEYYIRHMDGCPVNSEAERQRIIHCLEAAIERRISEGMRLELCSCDRVGLLSDVTRIFRENGLSVTRAEVSTRGDKAVNVFYVTDAAGNPVNGKTVEAVRSEIGKTILQVKESYSKSPSEETGGRFTLGNIFRSTSERFLYNLGLIKPSS</sequence>
<feature type="domain" description="ACT" evidence="2">
    <location>
        <begin position="92"/>
        <end position="169"/>
    </location>
</feature>
<comment type="caution">
    <text evidence="3">The sequence shown here is derived from an EMBL/GenBank/DDBJ whole genome shotgun (WGS) entry which is preliminary data.</text>
</comment>
<dbReference type="CDD" id="cd04925">
    <property type="entry name" value="ACT_ACR_2"/>
    <property type="match status" value="1"/>
</dbReference>